<keyword evidence="5" id="KW-0325">Glycoprotein</keyword>
<dbReference type="AlphaFoldDB" id="A0A9Q1JL33"/>
<keyword evidence="5" id="KW-0449">Lipoprotein</keyword>
<keyword evidence="10 12" id="KW-0326">Glycosidase</keyword>
<dbReference type="Pfam" id="PF07983">
    <property type="entry name" value="X8"/>
    <property type="match status" value="1"/>
</dbReference>
<keyword evidence="7 12" id="KW-0378">Hydrolase</keyword>
<dbReference type="Pfam" id="PF00332">
    <property type="entry name" value="Glyco_hydro_17"/>
    <property type="match status" value="1"/>
</dbReference>
<keyword evidence="6 14" id="KW-0732">Signal</keyword>
<dbReference type="Proteomes" id="UP001153076">
    <property type="component" value="Unassembled WGS sequence"/>
</dbReference>
<evidence type="ECO:0000256" key="5">
    <source>
        <dbReference type="ARBA" id="ARBA00022622"/>
    </source>
</evidence>
<evidence type="ECO:0000256" key="11">
    <source>
        <dbReference type="RuleBase" id="RU004335"/>
    </source>
</evidence>
<protein>
    <recommendedName>
        <fullName evidence="4">glucan endo-1,3-beta-D-glucosidase</fullName>
        <ecNumber evidence="4">3.2.1.39</ecNumber>
    </recommendedName>
</protein>
<feature type="region of interest" description="Disordered" evidence="13">
    <location>
        <begin position="340"/>
        <end position="406"/>
    </location>
</feature>
<dbReference type="PANTHER" id="PTHR32227">
    <property type="entry name" value="GLUCAN ENDO-1,3-BETA-GLUCOSIDASE BG1-RELATED-RELATED"/>
    <property type="match status" value="1"/>
</dbReference>
<proteinExistence type="inferred from homology"/>
<evidence type="ECO:0000313" key="16">
    <source>
        <dbReference type="EMBL" id="KAJ8423063.1"/>
    </source>
</evidence>
<evidence type="ECO:0000313" key="17">
    <source>
        <dbReference type="Proteomes" id="UP001153076"/>
    </source>
</evidence>
<dbReference type="InterPro" id="IPR000490">
    <property type="entry name" value="Glyco_hydro_17"/>
</dbReference>
<comment type="caution">
    <text evidence="16">The sequence shown here is derived from an EMBL/GenBank/DDBJ whole genome shotgun (WGS) entry which is preliminary data.</text>
</comment>
<evidence type="ECO:0000256" key="6">
    <source>
        <dbReference type="ARBA" id="ARBA00022729"/>
    </source>
</evidence>
<keyword evidence="5" id="KW-0336">GPI-anchor</keyword>
<dbReference type="FunFam" id="1.20.58.1040:FF:000003">
    <property type="entry name" value="glucan endo-1,3-beta-glucosidase 7"/>
    <property type="match status" value="1"/>
</dbReference>
<evidence type="ECO:0000256" key="10">
    <source>
        <dbReference type="ARBA" id="ARBA00023295"/>
    </source>
</evidence>
<evidence type="ECO:0000259" key="15">
    <source>
        <dbReference type="SMART" id="SM00768"/>
    </source>
</evidence>
<evidence type="ECO:0000256" key="3">
    <source>
        <dbReference type="ARBA" id="ARBA00008773"/>
    </source>
</evidence>
<comment type="subcellular location">
    <subcellularLocation>
        <location evidence="2">Cell membrane</location>
        <topology evidence="2">Lipid-anchor</topology>
        <topology evidence="2">GPI-anchor</topology>
    </subcellularLocation>
</comment>
<evidence type="ECO:0000256" key="8">
    <source>
        <dbReference type="ARBA" id="ARBA00022821"/>
    </source>
</evidence>
<keyword evidence="17" id="KW-1185">Reference proteome</keyword>
<gene>
    <name evidence="16" type="ORF">Cgig2_019833</name>
</gene>
<evidence type="ECO:0000256" key="7">
    <source>
        <dbReference type="ARBA" id="ARBA00022801"/>
    </source>
</evidence>
<sequence>MEAPGNKSMVLLFTLFTFSLLHAAAAWPIGVNYGTVADNLPPPAQVAEFLKTKTSINKIKLFDANPDIIQAFANSGIAVTITVPNGEIPNIVQLPAAQEWVKNHVTPFVPQTNIIRVLVGNEILHWGPQAAIDNLVAAMRTLHQALQLAGHKNVSTPHSLGILDKMEFPSAGKFRPGWDTGVLAPMLQFLNETKAPFIVNPYPYFDTNAETVDFCAFRPNKGKFDPATKINYRNQFDWLMDGTFSAMKALGFTDVEIVAGETGWPTIGEPFQTWVNVDTARNYNSKLVQHVNSGKGTPLMPGRKFEAYIFGLFTENLKPGPIAERNFGLFRPDFTPVYDIGIMKGPGAKPQPQPQPQPQPAQPQPQPVPQPAGGTQPHPAKPAEPQPKPVNPTQPGPNPGKQWCVPKPEATDAQLQANLDYACSQGIDCKPIQAGGPCFAPGNVRALATYAMNAYYQTHGRQPGQCDFSGSGIITTVDPSYFSS</sequence>
<feature type="signal peptide" evidence="14">
    <location>
        <begin position="1"/>
        <end position="26"/>
    </location>
</feature>
<dbReference type="Gene3D" id="3.20.20.80">
    <property type="entry name" value="Glycosidases"/>
    <property type="match status" value="1"/>
</dbReference>
<dbReference type="OrthoDB" id="1938138at2759"/>
<feature type="compositionally biased region" description="Pro residues" evidence="13">
    <location>
        <begin position="349"/>
        <end position="370"/>
    </location>
</feature>
<dbReference type="InterPro" id="IPR012946">
    <property type="entry name" value="X8"/>
</dbReference>
<dbReference type="GO" id="GO:0005975">
    <property type="term" value="P:carbohydrate metabolic process"/>
    <property type="evidence" value="ECO:0007669"/>
    <property type="project" value="InterPro"/>
</dbReference>
<feature type="chain" id="PRO_5040413117" description="glucan endo-1,3-beta-D-glucosidase" evidence="14">
    <location>
        <begin position="27"/>
        <end position="484"/>
    </location>
</feature>
<dbReference type="SUPFAM" id="SSF51445">
    <property type="entry name" value="(Trans)glycosidases"/>
    <property type="match status" value="1"/>
</dbReference>
<keyword evidence="8" id="KW-0611">Plant defense</keyword>
<dbReference type="GO" id="GO:0042973">
    <property type="term" value="F:glucan endo-1,3-beta-D-glucosidase activity"/>
    <property type="evidence" value="ECO:0007669"/>
    <property type="project" value="UniProtKB-EC"/>
</dbReference>
<dbReference type="GO" id="GO:0006952">
    <property type="term" value="P:defense response"/>
    <property type="evidence" value="ECO:0007669"/>
    <property type="project" value="UniProtKB-KW"/>
</dbReference>
<comment type="similarity">
    <text evidence="3 11">Belongs to the glycosyl hydrolase 17 family.</text>
</comment>
<dbReference type="GO" id="GO:0005886">
    <property type="term" value="C:plasma membrane"/>
    <property type="evidence" value="ECO:0007669"/>
    <property type="project" value="UniProtKB-SubCell"/>
</dbReference>
<evidence type="ECO:0000256" key="4">
    <source>
        <dbReference type="ARBA" id="ARBA00012780"/>
    </source>
</evidence>
<dbReference type="SMART" id="SM00768">
    <property type="entry name" value="X8"/>
    <property type="match status" value="1"/>
</dbReference>
<feature type="compositionally biased region" description="Pro residues" evidence="13">
    <location>
        <begin position="379"/>
        <end position="398"/>
    </location>
</feature>
<evidence type="ECO:0000256" key="1">
    <source>
        <dbReference type="ARBA" id="ARBA00000382"/>
    </source>
</evidence>
<name>A0A9Q1JL33_9CARY</name>
<evidence type="ECO:0000256" key="13">
    <source>
        <dbReference type="SAM" id="MobiDB-lite"/>
    </source>
</evidence>
<organism evidence="16 17">
    <name type="scientific">Carnegiea gigantea</name>
    <dbReference type="NCBI Taxonomy" id="171969"/>
    <lineage>
        <taxon>Eukaryota</taxon>
        <taxon>Viridiplantae</taxon>
        <taxon>Streptophyta</taxon>
        <taxon>Embryophyta</taxon>
        <taxon>Tracheophyta</taxon>
        <taxon>Spermatophyta</taxon>
        <taxon>Magnoliopsida</taxon>
        <taxon>eudicotyledons</taxon>
        <taxon>Gunneridae</taxon>
        <taxon>Pentapetalae</taxon>
        <taxon>Caryophyllales</taxon>
        <taxon>Cactineae</taxon>
        <taxon>Cactaceae</taxon>
        <taxon>Cactoideae</taxon>
        <taxon>Echinocereeae</taxon>
        <taxon>Carnegiea</taxon>
    </lineage>
</organism>
<keyword evidence="5" id="KW-0472">Membrane</keyword>
<dbReference type="PROSITE" id="PS00587">
    <property type="entry name" value="GLYCOSYL_HYDROL_F17"/>
    <property type="match status" value="1"/>
</dbReference>
<feature type="domain" description="X8" evidence="15">
    <location>
        <begin position="402"/>
        <end position="484"/>
    </location>
</feature>
<dbReference type="GO" id="GO:0098552">
    <property type="term" value="C:side of membrane"/>
    <property type="evidence" value="ECO:0007669"/>
    <property type="project" value="UniProtKB-KW"/>
</dbReference>
<dbReference type="InterPro" id="IPR017853">
    <property type="entry name" value="GH"/>
</dbReference>
<dbReference type="InterPro" id="IPR044965">
    <property type="entry name" value="Glyco_hydro_17_plant"/>
</dbReference>
<dbReference type="EMBL" id="JAKOGI010002065">
    <property type="protein sequence ID" value="KAJ8423063.1"/>
    <property type="molecule type" value="Genomic_DNA"/>
</dbReference>
<evidence type="ECO:0000256" key="12">
    <source>
        <dbReference type="RuleBase" id="RU004336"/>
    </source>
</evidence>
<dbReference type="EC" id="3.2.1.39" evidence="4"/>
<dbReference type="FunFam" id="3.20.20.80:FF:000002">
    <property type="entry name" value="Glucan endo-1,3-beta-glucosidase 3"/>
    <property type="match status" value="1"/>
</dbReference>
<evidence type="ECO:0000256" key="2">
    <source>
        <dbReference type="ARBA" id="ARBA00004609"/>
    </source>
</evidence>
<comment type="catalytic activity">
    <reaction evidence="1">
        <text>Hydrolysis of (1-&gt;3)-beta-D-glucosidic linkages in (1-&gt;3)-beta-D-glucans.</text>
        <dbReference type="EC" id="3.2.1.39"/>
    </reaction>
</comment>
<reference evidence="16" key="1">
    <citation type="submission" date="2022-04" db="EMBL/GenBank/DDBJ databases">
        <title>Carnegiea gigantea Genome sequencing and assembly v2.</title>
        <authorList>
            <person name="Copetti D."/>
            <person name="Sanderson M.J."/>
            <person name="Burquez A."/>
            <person name="Wojciechowski M.F."/>
        </authorList>
    </citation>
    <scope>NUCLEOTIDE SEQUENCE</scope>
    <source>
        <strain evidence="16">SGP5-SGP5p</strain>
        <tissue evidence="16">Aerial part</tissue>
    </source>
</reference>
<evidence type="ECO:0000256" key="9">
    <source>
        <dbReference type="ARBA" id="ARBA00023157"/>
    </source>
</evidence>
<accession>A0A9Q1JL33</accession>
<dbReference type="Gene3D" id="1.20.58.1040">
    <property type="match status" value="1"/>
</dbReference>
<evidence type="ECO:0000256" key="14">
    <source>
        <dbReference type="SAM" id="SignalP"/>
    </source>
</evidence>
<keyword evidence="9" id="KW-1015">Disulfide bond</keyword>